<name>A0A3D8J4U9_9HELI</name>
<evidence type="ECO:0000313" key="3">
    <source>
        <dbReference type="EMBL" id="RDU72226.1"/>
    </source>
</evidence>
<keyword evidence="4" id="KW-1185">Reference proteome</keyword>
<organism evidence="3 4">
    <name type="scientific">Helicobacter brantae</name>
    <dbReference type="NCBI Taxonomy" id="375927"/>
    <lineage>
        <taxon>Bacteria</taxon>
        <taxon>Pseudomonadati</taxon>
        <taxon>Campylobacterota</taxon>
        <taxon>Epsilonproteobacteria</taxon>
        <taxon>Campylobacterales</taxon>
        <taxon>Helicobacteraceae</taxon>
        <taxon>Helicobacter</taxon>
    </lineage>
</organism>
<protein>
    <recommendedName>
        <fullName evidence="2">Autotransporter domain-containing protein</fullName>
    </recommendedName>
</protein>
<sequence>MPPPPREMKKILISSALAVLLGVSAEASNGSGVSVDSSNNVIFSDTNSNTSTQSTNNTFAPSGGVYEANSTNNTITFNLGVQTAHIDGGIKAGSGTKITLDFQGAGVGQGQILNFGSATNTDSQVIQTQSGGGVVFNFSDNGATKDNKNNYVLYGMTADTKMLNDGNMEFNLNKHTLLMIGNSANFVIENKNGNLTFNFSDNSALQSNPDLYITNSGSGKTIFNFNNFSDTSNKAELDVESVELKNNSTGSVEFVFQDSSARLVSLFENNKLLVTKTDFVFNFKGNSFVVLQNENMTEGSLDTPSNLKDVTFTFSSSDNKLSLVADVSARGVGIFEMKWLDVKADRNYISLAPLLTISDKIIYTDMLLPRENNFTFLEIGEKGVADTGISGNGMNFIVYANISKKEIVYDASKIKWSYGQDIQADKNGIYTYADRLFIHSSQDSNTPTTHNLGIIISLPMRGYLDRISYTPSGNGEKGDVTTKGNIAVATVANDSNVTLNALSGSLLGFNLIETSFEKIKTNEQGIIQANSQDNTYTTYFLSSARDMGVASATQEVTSSVFALNYDLFLANFNSLNKRMGDLRDNPYSQGAWGRIFNGQLSNDFGLGSQNNYTTLQAGYDYDFGLENARDYLGVAFSYGFSISEMSSSAKDALQSREITDIFSNSIELALYNAYVSDNGLYSDSIAKFSYLMSDFNLTNNSTTESLGVNNYALSLSEEVGYVFTLGESKEWSITPQAELGLGYYSSSDLTQVAGDFYLDAKADSLLMLRARIGSMVGYDFKQFTQGKDIQASLYAGLSYEYDYLSGGDIELTPNVGEKTLKKSALSSDSRGVLNVGTNLAIKDNTRVYVDFQTSFGGKINTDYQINIGARFSFGESATPKPLNTELPLKPTEG</sequence>
<dbReference type="InterPro" id="IPR006315">
    <property type="entry name" value="OM_autotransptr_brl_dom"/>
</dbReference>
<dbReference type="InterPro" id="IPR036709">
    <property type="entry name" value="Autotransporte_beta_dom_sf"/>
</dbReference>
<dbReference type="GO" id="GO:0019867">
    <property type="term" value="C:outer membrane"/>
    <property type="evidence" value="ECO:0007669"/>
    <property type="project" value="InterPro"/>
</dbReference>
<evidence type="ECO:0000256" key="1">
    <source>
        <dbReference type="SAM" id="SignalP"/>
    </source>
</evidence>
<dbReference type="Proteomes" id="UP000257045">
    <property type="component" value="Unassembled WGS sequence"/>
</dbReference>
<dbReference type="Pfam" id="PF03797">
    <property type="entry name" value="Autotransporter"/>
    <property type="match status" value="1"/>
</dbReference>
<dbReference type="AlphaFoldDB" id="A0A3D8J4U9"/>
<dbReference type="PROSITE" id="PS51208">
    <property type="entry name" value="AUTOTRANSPORTER"/>
    <property type="match status" value="1"/>
</dbReference>
<dbReference type="SMART" id="SM00869">
    <property type="entry name" value="Autotransporter"/>
    <property type="match status" value="1"/>
</dbReference>
<dbReference type="OrthoDB" id="6053567at2"/>
<dbReference type="NCBIfam" id="TIGR01414">
    <property type="entry name" value="autotrans_barl"/>
    <property type="match status" value="1"/>
</dbReference>
<dbReference type="InterPro" id="IPR005546">
    <property type="entry name" value="Autotransporte_beta"/>
</dbReference>
<accession>A0A3D8J4U9</accession>
<feature type="chain" id="PRO_5017816794" description="Autotransporter domain-containing protein" evidence="1">
    <location>
        <begin position="28"/>
        <end position="893"/>
    </location>
</feature>
<reference evidence="3 4" key="1">
    <citation type="submission" date="2018-04" db="EMBL/GenBank/DDBJ databases">
        <title>Novel Campyloabacter and Helicobacter Species and Strains.</title>
        <authorList>
            <person name="Mannion A.J."/>
            <person name="Shen Z."/>
            <person name="Fox J.G."/>
        </authorList>
    </citation>
    <scope>NUCLEOTIDE SEQUENCE [LARGE SCALE GENOMIC DNA]</scope>
    <source>
        <strain evidence="3 4">MIT 04-9366</strain>
    </source>
</reference>
<comment type="caution">
    <text evidence="3">The sequence shown here is derived from an EMBL/GenBank/DDBJ whole genome shotgun (WGS) entry which is preliminary data.</text>
</comment>
<gene>
    <name evidence="3" type="ORF">CQA58_01065</name>
</gene>
<dbReference type="EMBL" id="NXLV01000001">
    <property type="protein sequence ID" value="RDU72226.1"/>
    <property type="molecule type" value="Genomic_DNA"/>
</dbReference>
<feature type="domain" description="Autotransporter" evidence="2">
    <location>
        <begin position="584"/>
        <end position="873"/>
    </location>
</feature>
<feature type="signal peptide" evidence="1">
    <location>
        <begin position="1"/>
        <end position="27"/>
    </location>
</feature>
<dbReference type="SUPFAM" id="SSF103515">
    <property type="entry name" value="Autotransporter"/>
    <property type="match status" value="1"/>
</dbReference>
<keyword evidence="1" id="KW-0732">Signal</keyword>
<evidence type="ECO:0000259" key="2">
    <source>
        <dbReference type="PROSITE" id="PS51208"/>
    </source>
</evidence>
<dbReference type="Gene3D" id="2.40.128.130">
    <property type="entry name" value="Autotransporter beta-domain"/>
    <property type="match status" value="1"/>
</dbReference>
<proteinExistence type="predicted"/>
<evidence type="ECO:0000313" key="4">
    <source>
        <dbReference type="Proteomes" id="UP000257045"/>
    </source>
</evidence>